<dbReference type="AlphaFoldDB" id="A0A317CT97"/>
<evidence type="ECO:0000313" key="3">
    <source>
        <dbReference type="Proteomes" id="UP000245410"/>
    </source>
</evidence>
<organism evidence="2 3">
    <name type="scientific">Micromonospora acroterricola</name>
    <dbReference type="NCBI Taxonomy" id="2202421"/>
    <lineage>
        <taxon>Bacteria</taxon>
        <taxon>Bacillati</taxon>
        <taxon>Actinomycetota</taxon>
        <taxon>Actinomycetes</taxon>
        <taxon>Micromonosporales</taxon>
        <taxon>Micromonosporaceae</taxon>
        <taxon>Micromonospora</taxon>
    </lineage>
</organism>
<evidence type="ECO:0000256" key="1">
    <source>
        <dbReference type="SAM" id="MobiDB-lite"/>
    </source>
</evidence>
<accession>A0A317CT97</accession>
<keyword evidence="3" id="KW-1185">Reference proteome</keyword>
<feature type="region of interest" description="Disordered" evidence="1">
    <location>
        <begin position="1"/>
        <end position="67"/>
    </location>
</feature>
<dbReference type="Proteomes" id="UP000245410">
    <property type="component" value="Unassembled WGS sequence"/>
</dbReference>
<comment type="caution">
    <text evidence="2">The sequence shown here is derived from an EMBL/GenBank/DDBJ whole genome shotgun (WGS) entry which is preliminary data.</text>
</comment>
<sequence>MGAPPIADSPADRTAGGAGADDLTEPDAPTEPPAAPAQRPPGPTDAAPAAAVPPRQATRSSTEVAAP</sequence>
<gene>
    <name evidence="2" type="ORF">DKT68_27215</name>
</gene>
<reference evidence="2 3" key="1">
    <citation type="submission" date="2018-05" db="EMBL/GenBank/DDBJ databases">
        <title>Micromonospora atacamensis sp. nov., a novel actinobacteria isolated from high altitude Atacama Desert soil.</title>
        <authorList>
            <person name="Carro L."/>
            <person name="Golinska P."/>
            <person name="Klenk H.-P."/>
            <person name="Goodfellow M."/>
        </authorList>
    </citation>
    <scope>NUCLEOTIDE SEQUENCE [LARGE SCALE GENOMIC DNA]</scope>
    <source>
        <strain evidence="2 3">5R2A7</strain>
    </source>
</reference>
<protein>
    <submittedName>
        <fullName evidence="2">Uncharacterized protein</fullName>
    </submittedName>
</protein>
<dbReference type="EMBL" id="QGKR01000315">
    <property type="protein sequence ID" value="PWR05392.1"/>
    <property type="molecule type" value="Genomic_DNA"/>
</dbReference>
<feature type="compositionally biased region" description="Low complexity" evidence="1">
    <location>
        <begin position="44"/>
        <end position="57"/>
    </location>
</feature>
<name>A0A317CT97_9ACTN</name>
<feature type="compositionally biased region" description="Pro residues" evidence="1">
    <location>
        <begin position="29"/>
        <end position="43"/>
    </location>
</feature>
<proteinExistence type="predicted"/>
<evidence type="ECO:0000313" key="2">
    <source>
        <dbReference type="EMBL" id="PWR05392.1"/>
    </source>
</evidence>
<feature type="compositionally biased region" description="Polar residues" evidence="1">
    <location>
        <begin position="58"/>
        <end position="67"/>
    </location>
</feature>